<keyword evidence="3" id="KW-1185">Reference proteome</keyword>
<dbReference type="InterPro" id="IPR036116">
    <property type="entry name" value="FN3_sf"/>
</dbReference>
<dbReference type="Gene3D" id="2.60.40.10">
    <property type="entry name" value="Immunoglobulins"/>
    <property type="match status" value="3"/>
</dbReference>
<dbReference type="PROSITE" id="PS50853">
    <property type="entry name" value="FN3"/>
    <property type="match status" value="4"/>
</dbReference>
<dbReference type="AlphaFoldDB" id="A0A2G8JNM2"/>
<protein>
    <submittedName>
        <fullName evidence="2">Putative fibronectin-like</fullName>
    </submittedName>
</protein>
<gene>
    <name evidence="2" type="ORF">BSL78_25836</name>
</gene>
<sequence>MYTSIIAGPGKIELIDFVKVNEGISTTITCTAIRNPILESQDLILTFDGADVPDALSVVPDDREYRLTSSWEEVLVEPVTIECSIRGIDVKRELSIVPYGYPDDHRISWRAWNEDTDHGEGPVGNYLLGIKLGEDGWENELLSNSTLSYQFEDRLPDTAYIIMISVDREGLGGMGRWTTLTNITTPCGVPAAPTLDLLSSTSRGATFAVQFPSVEERNCKTVSATLQQRLEGGNWEVVTSTSVMLDETSIRVGDLIPCSSYRYRVQISSTGGEGNSGAVDLETEAEALEIVQNLEAFPGESPATLRLTWESPDMSDNHCPVDEYVVTYELSRYITCSTSRLDGTARVGTTLTEGYSIQDLEHNARYSISVVAVGMYNSTEETIVGETSFSVPRSPPRNVILKRNASTSLTFEWKRLTCSDRNGAILKYGWRLTATNGSVVTADETGMMTAVVTNLVPYTSYSFSARAFTAIGPGRFSDPLTTTTLEDGEPSTCVSFI</sequence>
<dbReference type="CDD" id="cd00063">
    <property type="entry name" value="FN3"/>
    <property type="match status" value="2"/>
</dbReference>
<dbReference type="PANTHER" id="PTHR26391:SF18">
    <property type="entry name" value="PROTEIN KINASE RECEPTOR TIE-1, PUTATIVE-RELATED"/>
    <property type="match status" value="1"/>
</dbReference>
<reference evidence="2 3" key="1">
    <citation type="journal article" date="2017" name="PLoS Biol.">
        <title>The sea cucumber genome provides insights into morphological evolution and visceral regeneration.</title>
        <authorList>
            <person name="Zhang X."/>
            <person name="Sun L."/>
            <person name="Yuan J."/>
            <person name="Sun Y."/>
            <person name="Gao Y."/>
            <person name="Zhang L."/>
            <person name="Li S."/>
            <person name="Dai H."/>
            <person name="Hamel J.F."/>
            <person name="Liu C."/>
            <person name="Yu Y."/>
            <person name="Liu S."/>
            <person name="Lin W."/>
            <person name="Guo K."/>
            <person name="Jin S."/>
            <person name="Xu P."/>
            <person name="Storey K.B."/>
            <person name="Huan P."/>
            <person name="Zhang T."/>
            <person name="Zhou Y."/>
            <person name="Zhang J."/>
            <person name="Lin C."/>
            <person name="Li X."/>
            <person name="Xing L."/>
            <person name="Huo D."/>
            <person name="Sun M."/>
            <person name="Wang L."/>
            <person name="Mercier A."/>
            <person name="Li F."/>
            <person name="Yang H."/>
            <person name="Xiang J."/>
        </authorList>
    </citation>
    <scope>NUCLEOTIDE SEQUENCE [LARGE SCALE GENOMIC DNA]</scope>
    <source>
        <strain evidence="2">Shaxun</strain>
        <tissue evidence="2">Muscle</tissue>
    </source>
</reference>
<comment type="caution">
    <text evidence="2">The sequence shown here is derived from an EMBL/GenBank/DDBJ whole genome shotgun (WGS) entry which is preliminary data.</text>
</comment>
<accession>A0A2G8JNM2</accession>
<feature type="domain" description="Fibronectin type-III" evidence="1">
    <location>
        <begin position="189"/>
        <end position="287"/>
    </location>
</feature>
<dbReference type="STRING" id="307972.A0A2G8JNM2"/>
<dbReference type="Proteomes" id="UP000230750">
    <property type="component" value="Unassembled WGS sequence"/>
</dbReference>
<dbReference type="EMBL" id="MRZV01001519">
    <property type="protein sequence ID" value="PIK37337.1"/>
    <property type="molecule type" value="Genomic_DNA"/>
</dbReference>
<dbReference type="OrthoDB" id="5979503at2759"/>
<feature type="domain" description="Fibronectin type-III" evidence="1">
    <location>
        <begin position="90"/>
        <end position="188"/>
    </location>
</feature>
<proteinExistence type="predicted"/>
<dbReference type="SMART" id="SM00060">
    <property type="entry name" value="FN3"/>
    <property type="match status" value="3"/>
</dbReference>
<name>A0A2G8JNM2_STIJA</name>
<evidence type="ECO:0000259" key="1">
    <source>
        <dbReference type="PROSITE" id="PS50853"/>
    </source>
</evidence>
<dbReference type="PANTHER" id="PTHR26391">
    <property type="entry name" value="INACTIVE TYROSINE-PROTEIN KINASE 7"/>
    <property type="match status" value="1"/>
</dbReference>
<dbReference type="SUPFAM" id="SSF49265">
    <property type="entry name" value="Fibronectin type III"/>
    <property type="match status" value="2"/>
</dbReference>
<dbReference type="InterPro" id="IPR013783">
    <property type="entry name" value="Ig-like_fold"/>
</dbReference>
<dbReference type="InterPro" id="IPR003961">
    <property type="entry name" value="FN3_dom"/>
</dbReference>
<evidence type="ECO:0000313" key="3">
    <source>
        <dbReference type="Proteomes" id="UP000230750"/>
    </source>
</evidence>
<feature type="domain" description="Fibronectin type-III" evidence="1">
    <location>
        <begin position="290"/>
        <end position="394"/>
    </location>
</feature>
<evidence type="ECO:0000313" key="2">
    <source>
        <dbReference type="EMBL" id="PIK37337.1"/>
    </source>
</evidence>
<feature type="domain" description="Fibronectin type-III" evidence="1">
    <location>
        <begin position="395"/>
        <end position="487"/>
    </location>
</feature>
<organism evidence="2 3">
    <name type="scientific">Stichopus japonicus</name>
    <name type="common">Sea cucumber</name>
    <dbReference type="NCBI Taxonomy" id="307972"/>
    <lineage>
        <taxon>Eukaryota</taxon>
        <taxon>Metazoa</taxon>
        <taxon>Echinodermata</taxon>
        <taxon>Eleutherozoa</taxon>
        <taxon>Echinozoa</taxon>
        <taxon>Holothuroidea</taxon>
        <taxon>Aspidochirotacea</taxon>
        <taxon>Aspidochirotida</taxon>
        <taxon>Stichopodidae</taxon>
        <taxon>Apostichopus</taxon>
    </lineage>
</organism>
<dbReference type="Pfam" id="PF00041">
    <property type="entry name" value="fn3"/>
    <property type="match status" value="2"/>
</dbReference>